<sequence>MTVTGSAGWSPVQPRPSRVRRARAPVLLGLVGAVVGLVAGLALHWSVVQPSDDDLRAAARTLTPAEFTPAHEPVVTGAWAPSLDRGVVRWDATSLGFATLGTLADGLRDAGWAVDEDAVDASALEGEVDAVRGDLVVSVSLSPMLPDRPTTVVVTVGRGPQGTALRVLVAGGVVAGASLGAGGVLAARRWRGALGSGR</sequence>
<dbReference type="EMBL" id="JACHDN010000001">
    <property type="protein sequence ID" value="MBB5472118.1"/>
    <property type="molecule type" value="Genomic_DNA"/>
</dbReference>
<dbReference type="AlphaFoldDB" id="A0A511FGH3"/>
<dbReference type="Proteomes" id="UP000321723">
    <property type="component" value="Unassembled WGS sequence"/>
</dbReference>
<evidence type="ECO:0000313" key="5">
    <source>
        <dbReference type="Proteomes" id="UP000564629"/>
    </source>
</evidence>
<keyword evidence="4" id="KW-1185">Reference proteome</keyword>
<feature type="transmembrane region" description="Helical" evidence="1">
    <location>
        <begin position="24"/>
        <end position="45"/>
    </location>
</feature>
<reference evidence="2 4" key="1">
    <citation type="submission" date="2019-07" db="EMBL/GenBank/DDBJ databases">
        <title>Whole genome shotgun sequence of Cellulomonas hominis NBRC 16055.</title>
        <authorList>
            <person name="Hosoyama A."/>
            <person name="Uohara A."/>
            <person name="Ohji S."/>
            <person name="Ichikawa N."/>
        </authorList>
    </citation>
    <scope>NUCLEOTIDE SEQUENCE [LARGE SCALE GENOMIC DNA]</scope>
    <source>
        <strain evidence="2 4">NBRC 16055</strain>
    </source>
</reference>
<protein>
    <submittedName>
        <fullName evidence="2">Uncharacterized protein</fullName>
    </submittedName>
</protein>
<evidence type="ECO:0000256" key="1">
    <source>
        <dbReference type="SAM" id="Phobius"/>
    </source>
</evidence>
<gene>
    <name evidence="2" type="ORF">CHO01_20740</name>
    <name evidence="3" type="ORF">HNR08_000854</name>
</gene>
<keyword evidence="1" id="KW-1133">Transmembrane helix</keyword>
<dbReference type="Proteomes" id="UP000564629">
    <property type="component" value="Unassembled WGS sequence"/>
</dbReference>
<keyword evidence="1" id="KW-0812">Transmembrane</keyword>
<evidence type="ECO:0000313" key="3">
    <source>
        <dbReference type="EMBL" id="MBB5472118.1"/>
    </source>
</evidence>
<evidence type="ECO:0000313" key="2">
    <source>
        <dbReference type="EMBL" id="GEL46958.1"/>
    </source>
</evidence>
<dbReference type="RefSeq" id="WP_146837582.1">
    <property type="nucleotide sequence ID" value="NZ_BJVQ01000026.1"/>
</dbReference>
<feature type="transmembrane region" description="Helical" evidence="1">
    <location>
        <begin position="167"/>
        <end position="187"/>
    </location>
</feature>
<name>A0A511FGH3_9CELL</name>
<dbReference type="OrthoDB" id="4829847at2"/>
<evidence type="ECO:0000313" key="4">
    <source>
        <dbReference type="Proteomes" id="UP000321723"/>
    </source>
</evidence>
<keyword evidence="1" id="KW-0472">Membrane</keyword>
<accession>A0A511FGH3</accession>
<reference evidence="3 5" key="2">
    <citation type="submission" date="2020-08" db="EMBL/GenBank/DDBJ databases">
        <title>Sequencing the genomes of 1000 actinobacteria strains.</title>
        <authorList>
            <person name="Klenk H.-P."/>
        </authorList>
    </citation>
    <scope>NUCLEOTIDE SEQUENCE [LARGE SCALE GENOMIC DNA]</scope>
    <source>
        <strain evidence="3 5">DSM 9581</strain>
    </source>
</reference>
<dbReference type="EMBL" id="BJVQ01000026">
    <property type="protein sequence ID" value="GEL46958.1"/>
    <property type="molecule type" value="Genomic_DNA"/>
</dbReference>
<organism evidence="2 4">
    <name type="scientific">Cellulomonas hominis</name>
    <dbReference type="NCBI Taxonomy" id="156981"/>
    <lineage>
        <taxon>Bacteria</taxon>
        <taxon>Bacillati</taxon>
        <taxon>Actinomycetota</taxon>
        <taxon>Actinomycetes</taxon>
        <taxon>Micrococcales</taxon>
        <taxon>Cellulomonadaceae</taxon>
        <taxon>Cellulomonas</taxon>
    </lineage>
</organism>
<proteinExistence type="predicted"/>
<comment type="caution">
    <text evidence="2">The sequence shown here is derived from an EMBL/GenBank/DDBJ whole genome shotgun (WGS) entry which is preliminary data.</text>
</comment>